<dbReference type="Pfam" id="PF01564">
    <property type="entry name" value="Spermine_synth"/>
    <property type="match status" value="1"/>
</dbReference>
<dbReference type="UniPathway" id="UPA00248">
    <property type="reaction ID" value="UER00314"/>
</dbReference>
<dbReference type="Proteomes" id="UP000319499">
    <property type="component" value="Unassembled WGS sequence"/>
</dbReference>
<feature type="transmembrane region" description="Helical" evidence="5">
    <location>
        <begin position="137"/>
        <end position="160"/>
    </location>
</feature>
<protein>
    <recommendedName>
        <fullName evidence="5">Polyamine aminopropyltransferase</fullName>
    </recommendedName>
    <alternativeName>
        <fullName evidence="5">Putrescine aminopropyltransferase</fullName>
        <shortName evidence="5">PAPT</shortName>
    </alternativeName>
    <alternativeName>
        <fullName evidence="5">Spermidine synthase</fullName>
        <shortName evidence="5">SPDS</shortName>
        <shortName evidence="5">SPDSY</shortName>
        <ecNumber evidence="5">2.5.1.16</ecNumber>
    </alternativeName>
</protein>
<reference evidence="8 9" key="1">
    <citation type="submission" date="2019-02" db="EMBL/GenBank/DDBJ databases">
        <title>Apibacter muscae sp. nov.: a novel member of the house fly microbiota.</title>
        <authorList>
            <person name="Park R."/>
        </authorList>
    </citation>
    <scope>NUCLEOTIDE SEQUENCE [LARGE SCALE GENOMIC DNA]</scope>
    <source>
        <strain evidence="8 9">AL1</strain>
    </source>
</reference>
<feature type="transmembrane region" description="Helical" evidence="5">
    <location>
        <begin position="39"/>
        <end position="57"/>
    </location>
</feature>
<feature type="active site" description="Proton acceptor" evidence="5 6">
    <location>
        <position position="361"/>
    </location>
</feature>
<evidence type="ECO:0000256" key="1">
    <source>
        <dbReference type="ARBA" id="ARBA00007867"/>
    </source>
</evidence>
<feature type="binding site" evidence="5">
    <location>
        <position position="234"/>
    </location>
    <ligand>
        <name>S-methyl-5'-thioadenosine</name>
        <dbReference type="ChEBI" id="CHEBI:17509"/>
    </ligand>
</feature>
<gene>
    <name evidence="5" type="primary">speE</name>
    <name evidence="8" type="ORF">ETU09_02945</name>
</gene>
<feature type="domain" description="PABS" evidence="7">
    <location>
        <begin position="198"/>
        <end position="440"/>
    </location>
</feature>
<keyword evidence="5" id="KW-1133">Transmembrane helix</keyword>
<keyword evidence="5" id="KW-0812">Transmembrane</keyword>
<comment type="catalytic activity">
    <reaction evidence="5">
        <text>S-adenosyl 3-(methylsulfanyl)propylamine + putrescine = S-methyl-5'-thioadenosine + spermidine + H(+)</text>
        <dbReference type="Rhea" id="RHEA:12721"/>
        <dbReference type="ChEBI" id="CHEBI:15378"/>
        <dbReference type="ChEBI" id="CHEBI:17509"/>
        <dbReference type="ChEBI" id="CHEBI:57443"/>
        <dbReference type="ChEBI" id="CHEBI:57834"/>
        <dbReference type="ChEBI" id="CHEBI:326268"/>
        <dbReference type="EC" id="2.5.1.16"/>
    </reaction>
</comment>
<evidence type="ECO:0000256" key="2">
    <source>
        <dbReference type="ARBA" id="ARBA00022679"/>
    </source>
</evidence>
<feature type="transmembrane region" description="Helical" evidence="5">
    <location>
        <begin position="166"/>
        <end position="184"/>
    </location>
</feature>
<feature type="binding site" evidence="5">
    <location>
        <position position="265"/>
    </location>
    <ligand>
        <name>spermidine</name>
        <dbReference type="ChEBI" id="CHEBI:57834"/>
    </ligand>
</feature>
<comment type="subunit">
    <text evidence="5">Homodimer or homotetramer.</text>
</comment>
<dbReference type="GO" id="GO:0005886">
    <property type="term" value="C:plasma membrane"/>
    <property type="evidence" value="ECO:0007669"/>
    <property type="project" value="UniProtKB-SubCell"/>
</dbReference>
<dbReference type="EMBL" id="SELH01000014">
    <property type="protein sequence ID" value="TWP29418.1"/>
    <property type="molecule type" value="Genomic_DNA"/>
</dbReference>
<dbReference type="GO" id="GO:0010487">
    <property type="term" value="F:thermospermine synthase activity"/>
    <property type="evidence" value="ECO:0007669"/>
    <property type="project" value="UniProtKB-ARBA"/>
</dbReference>
<keyword evidence="3 5" id="KW-0745">Spermidine biosynthesis</keyword>
<evidence type="ECO:0000256" key="5">
    <source>
        <dbReference type="HAMAP-Rule" id="MF_00198"/>
    </source>
</evidence>
<comment type="caution">
    <text evidence="8">The sequence shown here is derived from an EMBL/GenBank/DDBJ whole genome shotgun (WGS) entry which is preliminary data.</text>
</comment>
<keyword evidence="2 5" id="KW-0808">Transferase</keyword>
<dbReference type="PANTHER" id="PTHR43317">
    <property type="entry name" value="THERMOSPERMINE SYNTHASE ACAULIS5"/>
    <property type="match status" value="1"/>
</dbReference>
<evidence type="ECO:0000256" key="3">
    <source>
        <dbReference type="ARBA" id="ARBA00023066"/>
    </source>
</evidence>
<dbReference type="Gene3D" id="3.40.50.150">
    <property type="entry name" value="Vaccinia Virus protein VP39"/>
    <property type="match status" value="1"/>
</dbReference>
<dbReference type="NCBIfam" id="NF002956">
    <property type="entry name" value="PRK03612.1"/>
    <property type="match status" value="1"/>
</dbReference>
<dbReference type="InterPro" id="IPR001045">
    <property type="entry name" value="Spermi_synthase"/>
</dbReference>
<dbReference type="InterPro" id="IPR029063">
    <property type="entry name" value="SAM-dependent_MTases_sf"/>
</dbReference>
<dbReference type="AlphaFoldDB" id="A0A563DGQ1"/>
<organism evidence="8 9">
    <name type="scientific">Apibacter muscae</name>
    <dbReference type="NCBI Taxonomy" id="2509004"/>
    <lineage>
        <taxon>Bacteria</taxon>
        <taxon>Pseudomonadati</taxon>
        <taxon>Bacteroidota</taxon>
        <taxon>Flavobacteriia</taxon>
        <taxon>Flavobacteriales</taxon>
        <taxon>Weeksellaceae</taxon>
        <taxon>Apibacter</taxon>
    </lineage>
</organism>
<comment type="subcellular location">
    <subcellularLocation>
        <location evidence="5">Cell membrane</location>
        <topology evidence="5">Multi-pass membrane protein</topology>
    </subcellularLocation>
</comment>
<feature type="transmembrane region" description="Helical" evidence="5">
    <location>
        <begin position="69"/>
        <end position="92"/>
    </location>
</feature>
<dbReference type="NCBIfam" id="NF037959">
    <property type="entry name" value="MFS_SpdSyn"/>
    <property type="match status" value="1"/>
</dbReference>
<feature type="transmembrane region" description="Helical" evidence="5">
    <location>
        <begin position="104"/>
        <end position="125"/>
    </location>
</feature>
<proteinExistence type="inferred from homology"/>
<dbReference type="InterPro" id="IPR030374">
    <property type="entry name" value="PABS"/>
</dbReference>
<comment type="function">
    <text evidence="5">Catalyzes the irreversible transfer of a propylamine group from the amino donor S-adenosylmethioninamine (decarboxy-AdoMet) to putrescine (1,4-diaminobutane) to yield spermidine.</text>
</comment>
<dbReference type="PANTHER" id="PTHR43317:SF1">
    <property type="entry name" value="THERMOSPERMINE SYNTHASE ACAULIS5"/>
    <property type="match status" value="1"/>
</dbReference>
<dbReference type="OrthoDB" id="9793120at2"/>
<dbReference type="FunFam" id="3.40.50.150:FF:000088">
    <property type="entry name" value="Polyamine aminopropyltransferase"/>
    <property type="match status" value="1"/>
</dbReference>
<accession>A0A563DGQ1</accession>
<name>A0A563DGQ1_9FLAO</name>
<feature type="transmembrane region" description="Helical" evidence="5">
    <location>
        <begin position="7"/>
        <end position="33"/>
    </location>
</feature>
<evidence type="ECO:0000313" key="9">
    <source>
        <dbReference type="Proteomes" id="UP000319499"/>
    </source>
</evidence>
<dbReference type="RefSeq" id="WP_146291798.1">
    <property type="nucleotide sequence ID" value="NZ_SELH01000014.1"/>
</dbReference>
<feature type="binding site" evidence="5">
    <location>
        <position position="289"/>
    </location>
    <ligand>
        <name>spermidine</name>
        <dbReference type="ChEBI" id="CHEBI:57834"/>
    </ligand>
</feature>
<sequence>MKVKYSLSLAVFIAGLCSIVYELLISATASYFIGDSITQFSILIGIYLFSMGIGAYLSKYFKNKPIHYFIYTELLLGMIGGLSIPILYFIFVTFPISVLQWSCYTVMLTIGLLTGMEVPLLTFAFDSNNYKNFLSNILSLDYIGGLIATLLFPFVLLPFLGLFESSLIFGIINIALGIWVCFCISKKLNFISLAGLISILFLAILLSFSNHLLKNWEEKIYKNPIILNKQSPYQKIVLTENNEKDVKLFLNRQLQFSSKDEYRYHEMLVHIPLLWVPKAEKVLVLGGGENLATRELLKHPNIKQIDVVDIDNAMFDVSKNNAEIRKINQKAAFNPKVHLIAEDAFLFLKNSKESYDLIIADLPDPSNDILARLYSKQFYLLVKKNLKKEGVFVTQSCDVYFTNKTFNCIVNTLGNVFQSTKPYQTFVPSFGNWGFTLAADYPLEMPEKIELPENLSYLDTNLAQSSFHFPKDIPLRDTKINTLDNPLIINYFLEEWKQWKENANYE</sequence>
<keyword evidence="5" id="KW-1003">Cell membrane</keyword>
<dbReference type="GO" id="GO:0004766">
    <property type="term" value="F:spermidine synthase activity"/>
    <property type="evidence" value="ECO:0007669"/>
    <property type="project" value="UniProtKB-UniRule"/>
</dbReference>
<comment type="similarity">
    <text evidence="1 5">Belongs to the spermidine/spermine synthase family.</text>
</comment>
<feature type="binding site" evidence="5">
    <location>
        <position position="309"/>
    </location>
    <ligand>
        <name>S-methyl-5'-thioadenosine</name>
        <dbReference type="ChEBI" id="CHEBI:17509"/>
    </ligand>
</feature>
<feature type="binding site" evidence="5">
    <location>
        <begin position="343"/>
        <end position="344"/>
    </location>
    <ligand>
        <name>S-methyl-5'-thioadenosine</name>
        <dbReference type="ChEBI" id="CHEBI:17509"/>
    </ligand>
</feature>
<dbReference type="SUPFAM" id="SSF53335">
    <property type="entry name" value="S-adenosyl-L-methionine-dependent methyltransferases"/>
    <property type="match status" value="1"/>
</dbReference>
<comment type="caution">
    <text evidence="5">Lacks conserved residue(s) required for the propagation of feature annotation.</text>
</comment>
<keyword evidence="5" id="KW-0472">Membrane</keyword>
<dbReference type="EC" id="2.5.1.16" evidence="5"/>
<keyword evidence="9" id="KW-1185">Reference proteome</keyword>
<keyword evidence="4 5" id="KW-0620">Polyamine biosynthesis</keyword>
<evidence type="ECO:0000256" key="4">
    <source>
        <dbReference type="ARBA" id="ARBA00023115"/>
    </source>
</evidence>
<dbReference type="GO" id="GO:0008295">
    <property type="term" value="P:spermidine biosynthetic process"/>
    <property type="evidence" value="ECO:0007669"/>
    <property type="project" value="UniProtKB-UniRule"/>
</dbReference>
<dbReference type="PROSITE" id="PS51006">
    <property type="entry name" value="PABS_2"/>
    <property type="match status" value="1"/>
</dbReference>
<feature type="transmembrane region" description="Helical" evidence="5">
    <location>
        <begin position="191"/>
        <end position="213"/>
    </location>
</feature>
<evidence type="ECO:0000313" key="8">
    <source>
        <dbReference type="EMBL" id="TWP29418.1"/>
    </source>
</evidence>
<comment type="pathway">
    <text evidence="5">Amine and polyamine biosynthesis; spermidine biosynthesis; spermidine from putrescine: step 1/1.</text>
</comment>
<dbReference type="HAMAP" id="MF_00198">
    <property type="entry name" value="Spermidine_synth"/>
    <property type="match status" value="1"/>
</dbReference>
<evidence type="ECO:0000259" key="7">
    <source>
        <dbReference type="PROSITE" id="PS51006"/>
    </source>
</evidence>
<evidence type="ECO:0000256" key="6">
    <source>
        <dbReference type="PROSITE-ProRule" id="PRU00354"/>
    </source>
</evidence>
<dbReference type="CDD" id="cd02440">
    <property type="entry name" value="AdoMet_MTases"/>
    <property type="match status" value="1"/>
</dbReference>